<organism evidence="3 4">
    <name type="scientific">Trichophyton interdigitale</name>
    <dbReference type="NCBI Taxonomy" id="101480"/>
    <lineage>
        <taxon>Eukaryota</taxon>
        <taxon>Fungi</taxon>
        <taxon>Dikarya</taxon>
        <taxon>Ascomycota</taxon>
        <taxon>Pezizomycotina</taxon>
        <taxon>Eurotiomycetes</taxon>
        <taxon>Eurotiomycetidae</taxon>
        <taxon>Onygenales</taxon>
        <taxon>Arthrodermataceae</taxon>
        <taxon>Trichophyton</taxon>
    </lineage>
</organism>
<proteinExistence type="predicted"/>
<dbReference type="GO" id="GO:0031267">
    <property type="term" value="F:small GTPase binding"/>
    <property type="evidence" value="ECO:0007669"/>
    <property type="project" value="TreeGrafter"/>
</dbReference>
<accession>A0A9P4YME5</accession>
<dbReference type="InterPro" id="IPR045046">
    <property type="entry name" value="Vps9-like"/>
</dbReference>
<evidence type="ECO:0000313" key="4">
    <source>
        <dbReference type="Proteomes" id="UP000749309"/>
    </source>
</evidence>
<protein>
    <submittedName>
        <fullName evidence="3">VPS9 domain-containing protein</fullName>
    </submittedName>
</protein>
<dbReference type="PANTHER" id="PTHR23101">
    <property type="entry name" value="RAB GDP/GTP EXCHANGE FACTOR"/>
    <property type="match status" value="1"/>
</dbReference>
<dbReference type="Pfam" id="PF02204">
    <property type="entry name" value="VPS9"/>
    <property type="match status" value="1"/>
</dbReference>
<evidence type="ECO:0000313" key="3">
    <source>
        <dbReference type="EMBL" id="KAF3900243.1"/>
    </source>
</evidence>
<dbReference type="InterPro" id="IPR003123">
    <property type="entry name" value="VPS9"/>
</dbReference>
<feature type="domain" description="VPS9" evidence="2">
    <location>
        <begin position="250"/>
        <end position="400"/>
    </location>
</feature>
<feature type="compositionally biased region" description="Polar residues" evidence="1">
    <location>
        <begin position="20"/>
        <end position="46"/>
    </location>
</feature>
<feature type="compositionally biased region" description="Polar residues" evidence="1">
    <location>
        <begin position="432"/>
        <end position="457"/>
    </location>
</feature>
<feature type="region of interest" description="Disordered" evidence="1">
    <location>
        <begin position="653"/>
        <end position="681"/>
    </location>
</feature>
<dbReference type="SUPFAM" id="SSF109993">
    <property type="entry name" value="VPS9 domain"/>
    <property type="match status" value="1"/>
</dbReference>
<dbReference type="InterPro" id="IPR037191">
    <property type="entry name" value="VPS9_dom_sf"/>
</dbReference>
<dbReference type="AlphaFoldDB" id="A0A9P4YME5"/>
<reference evidence="3" key="1">
    <citation type="submission" date="2020-03" db="EMBL/GenBank/DDBJ databases">
        <title>Whole Genome Sequence of Trichophyton interdigitale from India.</title>
        <authorList>
            <person name="Kumar P."/>
        </authorList>
    </citation>
    <scope>NUCLEOTIDE SEQUENCE</scope>
    <source>
        <strain evidence="3">UCMS-IGIB-CI14</strain>
    </source>
</reference>
<dbReference type="GO" id="GO:0005829">
    <property type="term" value="C:cytosol"/>
    <property type="evidence" value="ECO:0007669"/>
    <property type="project" value="TreeGrafter"/>
</dbReference>
<dbReference type="SMART" id="SM00167">
    <property type="entry name" value="VPS9"/>
    <property type="match status" value="1"/>
</dbReference>
<feature type="region of interest" description="Disordered" evidence="1">
    <location>
        <begin position="165"/>
        <end position="202"/>
    </location>
</feature>
<name>A0A9P4YME5_9EURO</name>
<feature type="region of interest" description="Disordered" evidence="1">
    <location>
        <begin position="536"/>
        <end position="629"/>
    </location>
</feature>
<dbReference type="PROSITE" id="PS51205">
    <property type="entry name" value="VPS9"/>
    <property type="match status" value="1"/>
</dbReference>
<dbReference type="PANTHER" id="PTHR23101:SF97">
    <property type="entry name" value="DOMAIN PROTEIN, PUTATIVE (AFU_ORTHOLOGUE AFUA_2G10890)-RELATED"/>
    <property type="match status" value="1"/>
</dbReference>
<feature type="region of interest" description="Disordered" evidence="1">
    <location>
        <begin position="418"/>
        <end position="457"/>
    </location>
</feature>
<feature type="compositionally biased region" description="Low complexity" evidence="1">
    <location>
        <begin position="170"/>
        <end position="190"/>
    </location>
</feature>
<feature type="region of interest" description="Disordered" evidence="1">
    <location>
        <begin position="1"/>
        <end position="102"/>
    </location>
</feature>
<dbReference type="GO" id="GO:0016192">
    <property type="term" value="P:vesicle-mediated transport"/>
    <property type="evidence" value="ECO:0007669"/>
    <property type="project" value="InterPro"/>
</dbReference>
<comment type="caution">
    <text evidence="3">The sequence shown here is derived from an EMBL/GenBank/DDBJ whole genome shotgun (WGS) entry which is preliminary data.</text>
</comment>
<dbReference type="EMBL" id="JAAQVJ010000016">
    <property type="protein sequence ID" value="KAF3900243.1"/>
    <property type="molecule type" value="Genomic_DNA"/>
</dbReference>
<dbReference type="GO" id="GO:0030139">
    <property type="term" value="C:endocytic vesicle"/>
    <property type="evidence" value="ECO:0007669"/>
    <property type="project" value="TreeGrafter"/>
</dbReference>
<sequence>MSAFWTQEEAEMSEKKDHPPSSQTQKRGGSNSFSRLENSSPFSRIDSTAEGMGEAMQVVAEDPLSSPGHGLVEEPEDVFEKKAPEGSQGEGEGAEPAAGQPPVELPEQFAELPIELVSLTDRFIASLSAKTFTTPPSIDTLSGLFQDFYVRAGSHISTHVSTLASRLHRNSSASSLQSQASRSSRRPTSSHGTQKDTPEQQMLTAEEVAEKRKARKLLQFKQHALEEAVERRACETIYDKIWRHRSTIDDVRDEKLRSKTAALLVMGIELKDLGVDISKQGAEETVDPKECVAAARQCLIRMNDERYPLGKLQQLVAAHKAIVDALTNILPSSSSADEILPTLIYTLILSPPEGVNIISNLNFIQRFRSSSKIDGETAYCLTNLEAAIDFLENVDLTNLRMEEGRAPIDQPDLNLLHPAPMDSNSDEALEKSPTTVADATSTAPSARPTLPTNPSAQQRLSDLFQPPAKALGAANDIVRSTADQGLKSISSTLDNSFAFLFGRLKEVQISQGDNARPGTPIVPKTLDDARKLVQVKAGTVPPDEAVSEDGSNIGDRTPTPTPSISSRQPLDDRLAELVGGRRRPGMTKRDSSTNRSDTNASDDTAASSTTTPPPISSSTSSTNQGFGSVRGFGTSLNPLSHFPSMIRGLARAPDSAAASSSTRAKSPGPSSGTKGAPGIQKFLDMGDASELKVGDIPELLEDYKRLAAMLKAQQNN</sequence>
<dbReference type="GO" id="GO:0005085">
    <property type="term" value="F:guanyl-nucleotide exchange factor activity"/>
    <property type="evidence" value="ECO:0007669"/>
    <property type="project" value="InterPro"/>
</dbReference>
<dbReference type="Proteomes" id="UP000749309">
    <property type="component" value="Unassembled WGS sequence"/>
</dbReference>
<gene>
    <name evidence="3" type="ORF">GY632_0906</name>
</gene>
<evidence type="ECO:0000256" key="1">
    <source>
        <dbReference type="SAM" id="MobiDB-lite"/>
    </source>
</evidence>
<evidence type="ECO:0000259" key="2">
    <source>
        <dbReference type="PROSITE" id="PS51205"/>
    </source>
</evidence>
<feature type="compositionally biased region" description="Low complexity" evidence="1">
    <location>
        <begin position="596"/>
        <end position="622"/>
    </location>
</feature>
<dbReference type="Gene3D" id="1.20.1050.80">
    <property type="entry name" value="VPS9 domain"/>
    <property type="match status" value="1"/>
</dbReference>
<feature type="compositionally biased region" description="Low complexity" evidence="1">
    <location>
        <begin position="653"/>
        <end position="667"/>
    </location>
</feature>